<dbReference type="GO" id="GO:0034245">
    <property type="term" value="C:mitochondrial DNA-directed RNA polymerase complex"/>
    <property type="evidence" value="ECO:0007669"/>
    <property type="project" value="TreeGrafter"/>
</dbReference>
<dbReference type="PANTHER" id="PTHR10102">
    <property type="entry name" value="DNA-DIRECTED RNA POLYMERASE, MITOCHONDRIAL"/>
    <property type="match status" value="1"/>
</dbReference>
<dbReference type="Pfam" id="PF14700">
    <property type="entry name" value="RPOL_N"/>
    <property type="match status" value="1"/>
</dbReference>
<dbReference type="PANTHER" id="PTHR10102:SF25">
    <property type="entry name" value="DNA-DIRECTED RNA POLYMERASE 1, MITOCHONDRIAL"/>
    <property type="match status" value="1"/>
</dbReference>
<dbReference type="InterPro" id="IPR043502">
    <property type="entry name" value="DNA/RNA_pol_sf"/>
</dbReference>
<dbReference type="PROSITE" id="PS00900">
    <property type="entry name" value="RNA_POL_PHAGE_1"/>
    <property type="match status" value="1"/>
</dbReference>
<keyword evidence="5 9" id="KW-0548">Nucleotidyltransferase</keyword>
<dbReference type="SMART" id="SM01311">
    <property type="entry name" value="RPOL_N"/>
    <property type="match status" value="1"/>
</dbReference>
<evidence type="ECO:0000256" key="5">
    <source>
        <dbReference type="ARBA" id="ARBA00022695"/>
    </source>
</evidence>
<dbReference type="Gene3D" id="1.10.150.20">
    <property type="entry name" value="5' to 3' exonuclease, C-terminal subdomain"/>
    <property type="match status" value="1"/>
</dbReference>
<evidence type="ECO:0000256" key="8">
    <source>
        <dbReference type="ARBA" id="ARBA00048552"/>
    </source>
</evidence>
<dbReference type="FunFam" id="1.10.287.280:FF:000001">
    <property type="entry name" value="DNA-directed RNA polymerase"/>
    <property type="match status" value="1"/>
</dbReference>
<evidence type="ECO:0000256" key="6">
    <source>
        <dbReference type="ARBA" id="ARBA00022946"/>
    </source>
</evidence>
<dbReference type="GO" id="GO:0003677">
    <property type="term" value="F:DNA binding"/>
    <property type="evidence" value="ECO:0007669"/>
    <property type="project" value="InterPro"/>
</dbReference>
<dbReference type="AlphaFoldDB" id="A0A1J3J9E4"/>
<dbReference type="SUPFAM" id="SSF56672">
    <property type="entry name" value="DNA/RNA polymerases"/>
    <property type="match status" value="1"/>
</dbReference>
<dbReference type="Gene3D" id="1.10.287.260">
    <property type="match status" value="1"/>
</dbReference>
<keyword evidence="4 9" id="KW-0808">Transferase</keyword>
<keyword evidence="6" id="KW-0809">Transit peptide</keyword>
<dbReference type="EMBL" id="GEVM01016903">
    <property type="protein sequence ID" value="JAU89035.1"/>
    <property type="molecule type" value="Transcribed_RNA"/>
</dbReference>
<keyword evidence="3 9" id="KW-0240">DNA-directed RNA polymerase</keyword>
<evidence type="ECO:0000256" key="1">
    <source>
        <dbReference type="ARBA" id="ARBA00009493"/>
    </source>
</evidence>
<keyword evidence="7 9" id="KW-0804">Transcription</keyword>
<dbReference type="FunFam" id="1.10.150.20:FF:000027">
    <property type="entry name" value="DNA-directed RNA polymerase"/>
    <property type="match status" value="1"/>
</dbReference>
<dbReference type="FunFam" id="1.10.287.260:FF:000001">
    <property type="entry name" value="DNA-directed RNA polymerase"/>
    <property type="match status" value="1"/>
</dbReference>
<dbReference type="InterPro" id="IPR024075">
    <property type="entry name" value="DNA-dir_RNA_pol_helix_hairp_sf"/>
</dbReference>
<evidence type="ECO:0000256" key="9">
    <source>
        <dbReference type="RuleBase" id="RU003805"/>
    </source>
</evidence>
<dbReference type="PROSITE" id="PS00489">
    <property type="entry name" value="RNA_POL_PHAGE_2"/>
    <property type="match status" value="1"/>
</dbReference>
<dbReference type="InterPro" id="IPR002092">
    <property type="entry name" value="DNA-dir_Rpol_phage-type"/>
</dbReference>
<reference evidence="12" key="1">
    <citation type="submission" date="2016-07" db="EMBL/GenBank/DDBJ databases">
        <title>De novo transcriptome assembly of four accessions of the metal hyperaccumulator plant Noccaea caerulescens.</title>
        <authorList>
            <person name="Blande D."/>
            <person name="Halimaa P."/>
            <person name="Tervahauta A.I."/>
            <person name="Aarts M.G."/>
            <person name="Karenlampi S.O."/>
        </authorList>
    </citation>
    <scope>NUCLEOTIDE SEQUENCE</scope>
</reference>
<dbReference type="InterPro" id="IPR046950">
    <property type="entry name" value="DNA-dir_Rpol_C_phage-type"/>
</dbReference>
<dbReference type="InterPro" id="IPR037159">
    <property type="entry name" value="RNA_POL_N_sf"/>
</dbReference>
<evidence type="ECO:0000256" key="7">
    <source>
        <dbReference type="ARBA" id="ARBA00023163"/>
    </source>
</evidence>
<dbReference type="Gene3D" id="1.10.1320.10">
    <property type="entry name" value="DNA-directed RNA polymerase, N-terminal domain"/>
    <property type="match status" value="1"/>
</dbReference>
<feature type="coiled-coil region" evidence="10">
    <location>
        <begin position="91"/>
        <end position="118"/>
    </location>
</feature>
<evidence type="ECO:0000313" key="12">
    <source>
        <dbReference type="EMBL" id="JAU89035.1"/>
    </source>
</evidence>
<comment type="function">
    <text evidence="9">DNA-dependent RNA polymerase catalyzes the transcription of DNA into RNA using the four ribonucleoside triphosphates as substrates.</text>
</comment>
<dbReference type="FunFam" id="1.10.1320.10:FF:000001">
    <property type="entry name" value="DNA-directed RNA polymerase"/>
    <property type="match status" value="1"/>
</dbReference>
<comment type="similarity">
    <text evidence="1 9">Belongs to the phage and mitochondrial RNA polymerase family.</text>
</comment>
<keyword evidence="10" id="KW-0175">Coiled coil</keyword>
<proteinExistence type="inferred from homology"/>
<name>A0A1J3J9E4_NOCCA</name>
<dbReference type="GO" id="GO:0003899">
    <property type="term" value="F:DNA-directed RNA polymerase activity"/>
    <property type="evidence" value="ECO:0007669"/>
    <property type="project" value="UniProtKB-EC"/>
</dbReference>
<accession>A0A1J3J9E4</accession>
<evidence type="ECO:0000256" key="4">
    <source>
        <dbReference type="ARBA" id="ARBA00022679"/>
    </source>
</evidence>
<dbReference type="GO" id="GO:0006390">
    <property type="term" value="P:mitochondrial transcription"/>
    <property type="evidence" value="ECO:0007669"/>
    <property type="project" value="TreeGrafter"/>
</dbReference>
<gene>
    <name evidence="12" type="ORF">MP_TR19056_c0_g1_i1_g.54508</name>
</gene>
<dbReference type="Pfam" id="PF00940">
    <property type="entry name" value="RNA_pol"/>
    <property type="match status" value="1"/>
</dbReference>
<organism evidence="12">
    <name type="scientific">Noccaea caerulescens</name>
    <name type="common">Alpine penny-cress</name>
    <name type="synonym">Thlaspi caerulescens</name>
    <dbReference type="NCBI Taxonomy" id="107243"/>
    <lineage>
        <taxon>Eukaryota</taxon>
        <taxon>Viridiplantae</taxon>
        <taxon>Streptophyta</taxon>
        <taxon>Embryophyta</taxon>
        <taxon>Tracheophyta</taxon>
        <taxon>Spermatophyta</taxon>
        <taxon>Magnoliopsida</taxon>
        <taxon>eudicotyledons</taxon>
        <taxon>Gunneridae</taxon>
        <taxon>Pentapetalae</taxon>
        <taxon>rosids</taxon>
        <taxon>malvids</taxon>
        <taxon>Brassicales</taxon>
        <taxon>Brassicaceae</taxon>
        <taxon>Coluteocarpeae</taxon>
        <taxon>Noccaea</taxon>
    </lineage>
</organism>
<evidence type="ECO:0000256" key="3">
    <source>
        <dbReference type="ARBA" id="ARBA00022478"/>
    </source>
</evidence>
<feature type="domain" description="DNA-directed RNA polymerase N-terminal" evidence="11">
    <location>
        <begin position="136"/>
        <end position="460"/>
    </location>
</feature>
<evidence type="ECO:0000256" key="10">
    <source>
        <dbReference type="SAM" id="Coils"/>
    </source>
</evidence>
<sequence>MWRNILSRASLRKIKIFSDSSSTTHSPANRIRSILLSLDLNGVAKELATNRINELGRLSPLPHCQHFAFRGYATAAEAIDSTDPEDESSGSEEVNELITQMEKETERVRKKARLASKQPSEFIAGMPAKKYYALRQRQVKIETEEWERAAKDCRETLEDMCAQKLAPNLPYVKSLFLGWFEPLRDAIQADLDAFKIKRGKIPYAPYMEMLPADMMAVITMHKMMGLMMTNTDGVGVVKVVHATTQIGEAIEQEARIKSFMQTTKKKKNETNETVSDELESESVTKETEKVRKQVDTLIKKNTNARLVRYIVKKHDSFKSWGQETQAKVGARLIQLLIETAHVQPQAEQFDDGPPDVRPAFKQTQKNVTLEHTKCSRRYGCIVCDPLIQKGLEKSARHVVIPYMPMLIPPRNWTRFDEGAHFFWRSFIMKTHGAKQQFTILKRTPKEQLEPVFKALDTLGNTKWRINKKVLSLVDRIWANGGRLGDLVDREDVPLPEEPDTEDPEEIKLWKWKLKDAKKENGERHSQRCDVEFKLEVARKMKDEEGFYYPHNVDFRGRAYPMHPHLNHLGSDLCRGILEFCEGKPLGESGLRWLKIHIANLYAGGVDKFAYEDRVAFTESHLEDIFDSSDRPLEGKRWWLNAEDPFQCLAACINLSEALRSPFPEAALSHIPIHQDGSCNGLQHYAALGRDRLGAVAVNLVTGEKPADVYAEIASRVLEIMRQDAQEDPNTFPNATYAKLMLDQVDRKLVKQTVMTSVYGVTYSGARDQIKKRLKERGAFEDDSQNFHAACYAARITLTALEEMFDAAKGIKSWFGECAKIIASENKAVCWTTPLGLPVVQPYRKPGRHLVKTTLQVLTLQRETDKVLARKQMTAFAPNLIHSLDGSHMMMTAVACNEAGLSFAGVHDSFWTHACDVDVMNRILREKFVELYEKPILENLVESFQKSFPGLTFPPLPDRGDFDLKEVLRSPYFFN</sequence>
<comment type="catalytic activity">
    <reaction evidence="8 9">
        <text>RNA(n) + a ribonucleoside 5'-triphosphate = RNA(n+1) + diphosphate</text>
        <dbReference type="Rhea" id="RHEA:21248"/>
        <dbReference type="Rhea" id="RHEA-COMP:14527"/>
        <dbReference type="Rhea" id="RHEA-COMP:17342"/>
        <dbReference type="ChEBI" id="CHEBI:33019"/>
        <dbReference type="ChEBI" id="CHEBI:61557"/>
        <dbReference type="ChEBI" id="CHEBI:140395"/>
        <dbReference type="EC" id="2.7.7.6"/>
    </reaction>
</comment>
<protein>
    <recommendedName>
        <fullName evidence="2 9">DNA-directed RNA polymerase</fullName>
        <ecNumber evidence="2 9">2.7.7.6</ecNumber>
    </recommendedName>
</protein>
<dbReference type="InterPro" id="IPR029262">
    <property type="entry name" value="RPOL_N"/>
</dbReference>
<dbReference type="Gene3D" id="1.10.287.280">
    <property type="match status" value="1"/>
</dbReference>
<evidence type="ECO:0000256" key="2">
    <source>
        <dbReference type="ARBA" id="ARBA00012418"/>
    </source>
</evidence>
<evidence type="ECO:0000259" key="11">
    <source>
        <dbReference type="SMART" id="SM01311"/>
    </source>
</evidence>
<dbReference type="EC" id="2.7.7.6" evidence="2 9"/>